<comment type="caution">
    <text evidence="2">The sequence shown here is derived from an EMBL/GenBank/DDBJ whole genome shotgun (WGS) entry which is preliminary data.</text>
</comment>
<reference evidence="2 3" key="1">
    <citation type="submission" date="2018-10" db="EMBL/GenBank/DDBJ databases">
        <authorList>
            <person name="Li J."/>
        </authorList>
    </citation>
    <scope>NUCLEOTIDE SEQUENCE [LARGE SCALE GENOMIC DNA]</scope>
    <source>
        <strain evidence="2 3">ZD1-4</strain>
    </source>
</reference>
<organism evidence="2 3">
    <name type="scientific">Mycetocola zhadangensis</name>
    <dbReference type="NCBI Taxonomy" id="1164595"/>
    <lineage>
        <taxon>Bacteria</taxon>
        <taxon>Bacillati</taxon>
        <taxon>Actinomycetota</taxon>
        <taxon>Actinomycetes</taxon>
        <taxon>Micrococcales</taxon>
        <taxon>Microbacteriaceae</taxon>
        <taxon>Mycetocola</taxon>
    </lineage>
</organism>
<dbReference type="EMBL" id="RCWJ01000004">
    <property type="protein sequence ID" value="RLQ81465.1"/>
    <property type="molecule type" value="Genomic_DNA"/>
</dbReference>
<dbReference type="RefSeq" id="WP_121660375.1">
    <property type="nucleotide sequence ID" value="NZ_BMEK01000003.1"/>
</dbReference>
<feature type="domain" description="Aminoglycoside phosphotransferase" evidence="1">
    <location>
        <begin position="115"/>
        <end position="163"/>
    </location>
</feature>
<accession>A0A3L7ITG0</accession>
<dbReference type="InterPro" id="IPR011009">
    <property type="entry name" value="Kinase-like_dom_sf"/>
</dbReference>
<evidence type="ECO:0000259" key="1">
    <source>
        <dbReference type="Pfam" id="PF01636"/>
    </source>
</evidence>
<protein>
    <recommendedName>
        <fullName evidence="1">Aminoglycoside phosphotransferase domain-containing protein</fullName>
    </recommendedName>
</protein>
<proteinExistence type="predicted"/>
<keyword evidence="3" id="KW-1185">Reference proteome</keyword>
<dbReference type="Proteomes" id="UP000282460">
    <property type="component" value="Unassembled WGS sequence"/>
</dbReference>
<gene>
    <name evidence="2" type="ORF">D9V28_14025</name>
</gene>
<dbReference type="Gene3D" id="3.90.1200.10">
    <property type="match status" value="1"/>
</dbReference>
<name>A0A3L7ITG0_9MICO</name>
<evidence type="ECO:0000313" key="2">
    <source>
        <dbReference type="EMBL" id="RLQ81465.1"/>
    </source>
</evidence>
<sequence>MANSANVLPGGNMNAVTRIGDTVQRVAGPWTPTVHRYLRYLERNGIDWAPQPIRADETAEILSFIEGDVPLYPLPGWVWHDDVLVDGARKLRQLHDASIGFGLDGAVWQSPTKVPSEVICHNDFAPHNLAFAPDGSIVGAIDFDMCSPGPRLWDIAYFATRTCPLTQHPPEGAPGADDAIRRIELILTSYETDATWRDVLRVAATRLWDLAEMSIEKADELFKPELRAEAVAYERDAQYLASILKSA</sequence>
<dbReference type="AlphaFoldDB" id="A0A3L7ITG0"/>
<dbReference type="OrthoDB" id="236897at2"/>
<evidence type="ECO:0000313" key="3">
    <source>
        <dbReference type="Proteomes" id="UP000282460"/>
    </source>
</evidence>
<dbReference type="InterPro" id="IPR002575">
    <property type="entry name" value="Aminoglycoside_PTrfase"/>
</dbReference>
<dbReference type="Pfam" id="PF01636">
    <property type="entry name" value="APH"/>
    <property type="match status" value="1"/>
</dbReference>
<dbReference type="SUPFAM" id="SSF56112">
    <property type="entry name" value="Protein kinase-like (PK-like)"/>
    <property type="match status" value="1"/>
</dbReference>